<reference evidence="1" key="1">
    <citation type="submission" date="2021-09" db="EMBL/GenBank/DDBJ databases">
        <title>Genome analysis of Fictibacillus sp. KIGAM418 isolated from marine sediment.</title>
        <authorList>
            <person name="Seo M.-J."/>
            <person name="Cho E.-S."/>
            <person name="Hwang C.Y."/>
        </authorList>
    </citation>
    <scope>NUCLEOTIDE SEQUENCE</scope>
    <source>
        <strain evidence="1">KIGAM418</strain>
    </source>
</reference>
<evidence type="ECO:0000313" key="1">
    <source>
        <dbReference type="EMBL" id="MCK6256824.1"/>
    </source>
</evidence>
<dbReference type="GO" id="GO:0003677">
    <property type="term" value="F:DNA binding"/>
    <property type="evidence" value="ECO:0007669"/>
    <property type="project" value="InterPro"/>
</dbReference>
<gene>
    <name evidence="1" type="ORF">LCY76_09480</name>
</gene>
<organism evidence="1 2">
    <name type="scientific">Fictibacillus marinisediminis</name>
    <dbReference type="NCBI Taxonomy" id="2878389"/>
    <lineage>
        <taxon>Bacteria</taxon>
        <taxon>Bacillati</taxon>
        <taxon>Bacillota</taxon>
        <taxon>Bacilli</taxon>
        <taxon>Bacillales</taxon>
        <taxon>Fictibacillaceae</taxon>
        <taxon>Fictibacillus</taxon>
    </lineage>
</organism>
<dbReference type="InterPro" id="IPR010982">
    <property type="entry name" value="Lambda_DNA-bd_dom_sf"/>
</dbReference>
<accession>A0A9X2BCD0</accession>
<comment type="caution">
    <text evidence="1">The sequence shown here is derived from an EMBL/GenBank/DDBJ whole genome shotgun (WGS) entry which is preliminary data.</text>
</comment>
<dbReference type="Gene3D" id="1.10.260.40">
    <property type="entry name" value="lambda repressor-like DNA-binding domains"/>
    <property type="match status" value="1"/>
</dbReference>
<protein>
    <submittedName>
        <fullName evidence="1">DUF1441 family protein</fullName>
    </submittedName>
</protein>
<proteinExistence type="predicted"/>
<evidence type="ECO:0000313" key="2">
    <source>
        <dbReference type="Proteomes" id="UP001139011"/>
    </source>
</evidence>
<sequence>MKINFTIEKIETFMKEFQLNTRELGDLLGFHKDYIARILRGEKAISHNVQVKLNRLYEEFTSVENFKNRMSKLNENMNK</sequence>
<dbReference type="Proteomes" id="UP001139011">
    <property type="component" value="Unassembled WGS sequence"/>
</dbReference>
<dbReference type="EMBL" id="JAIWJX010000002">
    <property type="protein sequence ID" value="MCK6256824.1"/>
    <property type="molecule type" value="Genomic_DNA"/>
</dbReference>
<name>A0A9X2BCD0_9BACL</name>
<dbReference type="SUPFAM" id="SSF47413">
    <property type="entry name" value="lambda repressor-like DNA-binding domains"/>
    <property type="match status" value="1"/>
</dbReference>
<dbReference type="RefSeq" id="WP_248252437.1">
    <property type="nucleotide sequence ID" value="NZ_JAIWJX010000002.1"/>
</dbReference>
<keyword evidence="2" id="KW-1185">Reference proteome</keyword>
<dbReference type="AlphaFoldDB" id="A0A9X2BCD0"/>